<protein>
    <submittedName>
        <fullName evidence="1">Uncharacterized protein</fullName>
    </submittedName>
</protein>
<sequence>MSPFGPLTLESTNAIERVENLLADKQNPDAVRAAAQVLNSLPSYPADKKDILKEIPEKFLSPRKKLDRLYSYILEIPALEFFKKLRNIRKSLEKNGYFYSATIAGLLEILALDWMHTPEEELRIISTLKSRIIGLYDPVLRFRLALFSAKAYAQLLQVENAYESAKKCRRLLRSLPYSNSLESYGVLMTVLTDYKEA</sequence>
<reference evidence="1" key="1">
    <citation type="journal article" date="2014" name="Front. Microbiol.">
        <title>High frequency of phylogenetically diverse reductive dehalogenase-homologous genes in deep subseafloor sedimentary metagenomes.</title>
        <authorList>
            <person name="Kawai M."/>
            <person name="Futagami T."/>
            <person name="Toyoda A."/>
            <person name="Takaki Y."/>
            <person name="Nishi S."/>
            <person name="Hori S."/>
            <person name="Arai W."/>
            <person name="Tsubouchi T."/>
            <person name="Morono Y."/>
            <person name="Uchiyama I."/>
            <person name="Ito T."/>
            <person name="Fujiyama A."/>
            <person name="Inagaki F."/>
            <person name="Takami H."/>
        </authorList>
    </citation>
    <scope>NUCLEOTIDE SEQUENCE</scope>
    <source>
        <strain evidence="1">Expedition CK06-06</strain>
    </source>
</reference>
<dbReference type="EMBL" id="BARW01004723">
    <property type="protein sequence ID" value="GAI65982.1"/>
    <property type="molecule type" value="Genomic_DNA"/>
</dbReference>
<gene>
    <name evidence="1" type="ORF">S12H4_10833</name>
</gene>
<dbReference type="AlphaFoldDB" id="X1QBY6"/>
<proteinExistence type="predicted"/>
<comment type="caution">
    <text evidence="1">The sequence shown here is derived from an EMBL/GenBank/DDBJ whole genome shotgun (WGS) entry which is preliminary data.</text>
</comment>
<name>X1QBY6_9ZZZZ</name>
<accession>X1QBY6</accession>
<organism evidence="1">
    <name type="scientific">marine sediment metagenome</name>
    <dbReference type="NCBI Taxonomy" id="412755"/>
    <lineage>
        <taxon>unclassified sequences</taxon>
        <taxon>metagenomes</taxon>
        <taxon>ecological metagenomes</taxon>
    </lineage>
</organism>
<evidence type="ECO:0000313" key="1">
    <source>
        <dbReference type="EMBL" id="GAI65982.1"/>
    </source>
</evidence>
<feature type="non-terminal residue" evidence="1">
    <location>
        <position position="197"/>
    </location>
</feature>